<keyword evidence="2" id="KW-1185">Reference proteome</keyword>
<reference evidence="1 2" key="1">
    <citation type="submission" date="2019-06" db="EMBL/GenBank/DDBJ databases">
        <title>Sequencing the genomes of 1000 actinobacteria strains.</title>
        <authorList>
            <person name="Klenk H.-P."/>
        </authorList>
    </citation>
    <scope>NUCLEOTIDE SEQUENCE [LARGE SCALE GENOMIC DNA]</scope>
    <source>
        <strain evidence="1 2">DSM 45301</strain>
    </source>
</reference>
<sequence>MQRTRQAVSVLVALVGLQDTTVAAHRPGTDGAAVSVRVGGALLYMHDAQTVASFNRVWQSVAHQARILPREADPRRAMPVRGMAEPAVMVEAADSPPASARMERPVGRASHLRVVLGRVVFDVRDLGAFHSTVTAFHRAEELAATAFLPTPGPSAREQAAAAAARVFASPARASTRPAAAAREAVAGAAASRRSRSAIERVV</sequence>
<dbReference type="EMBL" id="VFPA01000002">
    <property type="protein sequence ID" value="TQM11008.1"/>
    <property type="molecule type" value="Genomic_DNA"/>
</dbReference>
<name>A0A543DNX1_9PSEU</name>
<evidence type="ECO:0000313" key="2">
    <source>
        <dbReference type="Proteomes" id="UP000315677"/>
    </source>
</evidence>
<dbReference type="AlphaFoldDB" id="A0A543DNX1"/>
<evidence type="ECO:0000313" key="1">
    <source>
        <dbReference type="EMBL" id="TQM11008.1"/>
    </source>
</evidence>
<proteinExistence type="predicted"/>
<protein>
    <submittedName>
        <fullName evidence="1">Uncharacterized protein</fullName>
    </submittedName>
</protein>
<organism evidence="1 2">
    <name type="scientific">Pseudonocardia kunmingensis</name>
    <dbReference type="NCBI Taxonomy" id="630975"/>
    <lineage>
        <taxon>Bacteria</taxon>
        <taxon>Bacillati</taxon>
        <taxon>Actinomycetota</taxon>
        <taxon>Actinomycetes</taxon>
        <taxon>Pseudonocardiales</taxon>
        <taxon>Pseudonocardiaceae</taxon>
        <taxon>Pseudonocardia</taxon>
    </lineage>
</organism>
<dbReference type="Proteomes" id="UP000315677">
    <property type="component" value="Unassembled WGS sequence"/>
</dbReference>
<comment type="caution">
    <text evidence="1">The sequence shown here is derived from an EMBL/GenBank/DDBJ whole genome shotgun (WGS) entry which is preliminary data.</text>
</comment>
<accession>A0A543DNX1</accession>
<gene>
    <name evidence="1" type="ORF">FB558_3538</name>
</gene>